<protein>
    <recommendedName>
        <fullName evidence="2">CoA transferase</fullName>
    </recommendedName>
</protein>
<accession>A0A6J4HUN6</accession>
<dbReference type="InterPro" id="IPR023606">
    <property type="entry name" value="CoA-Trfase_III_dom_1_sf"/>
</dbReference>
<dbReference type="EMBL" id="CADCTL010000086">
    <property type="protein sequence ID" value="CAA9232355.1"/>
    <property type="molecule type" value="Genomic_DNA"/>
</dbReference>
<dbReference type="Gene3D" id="3.40.50.10540">
    <property type="entry name" value="Crotonobetainyl-coa:carnitine coa-transferase, domain 1"/>
    <property type="match status" value="1"/>
</dbReference>
<dbReference type="SUPFAM" id="SSF89796">
    <property type="entry name" value="CoA-transferase family III (CaiB/BaiF)"/>
    <property type="match status" value="1"/>
</dbReference>
<reference evidence="1" key="1">
    <citation type="submission" date="2020-02" db="EMBL/GenBank/DDBJ databases">
        <authorList>
            <person name="Meier V. D."/>
        </authorList>
    </citation>
    <scope>NUCLEOTIDE SEQUENCE</scope>
    <source>
        <strain evidence="1">AVDCRST_MAG04</strain>
    </source>
</reference>
<dbReference type="AlphaFoldDB" id="A0A6J4HUN6"/>
<evidence type="ECO:0008006" key="2">
    <source>
        <dbReference type="Google" id="ProtNLM"/>
    </source>
</evidence>
<evidence type="ECO:0000313" key="1">
    <source>
        <dbReference type="EMBL" id="CAA9232355.1"/>
    </source>
</evidence>
<sequence>MTDRVGAARSGPLSHVRVLDLSRIIAAPWATHIQP</sequence>
<proteinExistence type="predicted"/>
<name>A0A6J4HUN6_9PROT</name>
<gene>
    <name evidence="1" type="ORF">AVDCRST_MAG04-1191</name>
</gene>
<organism evidence="1">
    <name type="scientific">uncultured Acetobacteraceae bacterium</name>
    <dbReference type="NCBI Taxonomy" id="169975"/>
    <lineage>
        <taxon>Bacteria</taxon>
        <taxon>Pseudomonadati</taxon>
        <taxon>Pseudomonadota</taxon>
        <taxon>Alphaproteobacteria</taxon>
        <taxon>Acetobacterales</taxon>
        <taxon>Acetobacteraceae</taxon>
        <taxon>environmental samples</taxon>
    </lineage>
</organism>